<evidence type="ECO:0000256" key="13">
    <source>
        <dbReference type="ARBA" id="ARBA00041756"/>
    </source>
</evidence>
<protein>
    <recommendedName>
        <fullName evidence="12">Nodulation protein E</fullName>
        <ecNumber evidence="3">2.3.1.41</ecNumber>
    </recommendedName>
    <alternativeName>
        <fullName evidence="13">Host-specificity of nodulation protein B</fullName>
    </alternativeName>
</protein>
<comment type="function">
    <text evidence="11">Proposed to synthesize NOD factor fatty acyl chain. Involved in the synthesis of a highly unsaturated fatty acid moiety, which forms part of a lipo-oligosaccharide that is responsible for host specificity.</text>
</comment>
<dbReference type="SUPFAM" id="SSF53901">
    <property type="entry name" value="Thiolase-like"/>
    <property type="match status" value="2"/>
</dbReference>
<evidence type="ECO:0000256" key="6">
    <source>
        <dbReference type="ARBA" id="ARBA00022519"/>
    </source>
</evidence>
<dbReference type="GO" id="GO:0004315">
    <property type="term" value="F:3-oxoacyl-[acyl-carrier-protein] synthase activity"/>
    <property type="evidence" value="ECO:0007669"/>
    <property type="project" value="UniProtKB-EC"/>
</dbReference>
<keyword evidence="4" id="KW-0536">Nodulation</keyword>
<evidence type="ECO:0000256" key="12">
    <source>
        <dbReference type="ARBA" id="ARBA00039445"/>
    </source>
</evidence>
<dbReference type="AlphaFoldDB" id="A0ABD3M3X2"/>
<evidence type="ECO:0000256" key="2">
    <source>
        <dbReference type="ARBA" id="ARBA00008467"/>
    </source>
</evidence>
<keyword evidence="6" id="KW-0997">Cell inner membrane</keyword>
<dbReference type="EMBL" id="JALLBG020000265">
    <property type="protein sequence ID" value="KAL3757436.1"/>
    <property type="molecule type" value="Genomic_DNA"/>
</dbReference>
<proteinExistence type="inferred from homology"/>
<evidence type="ECO:0000256" key="8">
    <source>
        <dbReference type="ARBA" id="ARBA00022692"/>
    </source>
</evidence>
<dbReference type="Pfam" id="PF00109">
    <property type="entry name" value="ketoacyl-synt"/>
    <property type="match status" value="1"/>
</dbReference>
<dbReference type="PROSITE" id="PS00606">
    <property type="entry name" value="KS3_1"/>
    <property type="match status" value="1"/>
</dbReference>
<name>A0ABD3M3X2_9STRA</name>
<dbReference type="InterPro" id="IPR016039">
    <property type="entry name" value="Thiolase-like"/>
</dbReference>
<organism evidence="16 17">
    <name type="scientific">Discostella pseudostelligera</name>
    <dbReference type="NCBI Taxonomy" id="259834"/>
    <lineage>
        <taxon>Eukaryota</taxon>
        <taxon>Sar</taxon>
        <taxon>Stramenopiles</taxon>
        <taxon>Ochrophyta</taxon>
        <taxon>Bacillariophyta</taxon>
        <taxon>Coscinodiscophyceae</taxon>
        <taxon>Thalassiosirophycidae</taxon>
        <taxon>Stephanodiscales</taxon>
        <taxon>Stephanodiscaceae</taxon>
        <taxon>Discostella</taxon>
    </lineage>
</organism>
<comment type="caution">
    <text evidence="16">The sequence shown here is derived from an EMBL/GenBank/DDBJ whole genome shotgun (WGS) entry which is preliminary data.</text>
</comment>
<keyword evidence="10" id="KW-0472">Membrane</keyword>
<dbReference type="Gene3D" id="3.40.47.10">
    <property type="match status" value="1"/>
</dbReference>
<evidence type="ECO:0000256" key="14">
    <source>
        <dbReference type="RuleBase" id="RU003694"/>
    </source>
</evidence>
<dbReference type="InterPro" id="IPR018201">
    <property type="entry name" value="Ketoacyl_synth_AS"/>
</dbReference>
<keyword evidence="17" id="KW-1185">Reference proteome</keyword>
<feature type="domain" description="Ketosynthase family 3 (KS3)" evidence="15">
    <location>
        <begin position="10"/>
        <end position="423"/>
    </location>
</feature>
<dbReference type="GO" id="GO:0005886">
    <property type="term" value="C:plasma membrane"/>
    <property type="evidence" value="ECO:0007669"/>
    <property type="project" value="UniProtKB-SubCell"/>
</dbReference>
<gene>
    <name evidence="16" type="ORF">ACHAWU_006643</name>
</gene>
<dbReference type="Proteomes" id="UP001530293">
    <property type="component" value="Unassembled WGS sequence"/>
</dbReference>
<dbReference type="InterPro" id="IPR014030">
    <property type="entry name" value="Ketoacyl_synth_N"/>
</dbReference>
<evidence type="ECO:0000256" key="10">
    <source>
        <dbReference type="ARBA" id="ARBA00023136"/>
    </source>
</evidence>
<dbReference type="PANTHER" id="PTHR11712">
    <property type="entry name" value="POLYKETIDE SYNTHASE-RELATED"/>
    <property type="match status" value="1"/>
</dbReference>
<evidence type="ECO:0000256" key="11">
    <source>
        <dbReference type="ARBA" id="ARBA00037576"/>
    </source>
</evidence>
<dbReference type="InterPro" id="IPR020841">
    <property type="entry name" value="PKS_Beta-ketoAc_synthase_dom"/>
</dbReference>
<keyword evidence="5" id="KW-1003">Cell membrane</keyword>
<evidence type="ECO:0000256" key="9">
    <source>
        <dbReference type="ARBA" id="ARBA00022989"/>
    </source>
</evidence>
<dbReference type="InterPro" id="IPR014031">
    <property type="entry name" value="Ketoacyl_synth_C"/>
</dbReference>
<evidence type="ECO:0000313" key="16">
    <source>
        <dbReference type="EMBL" id="KAL3757436.1"/>
    </source>
</evidence>
<dbReference type="EC" id="2.3.1.41" evidence="3"/>
<evidence type="ECO:0000313" key="17">
    <source>
        <dbReference type="Proteomes" id="UP001530293"/>
    </source>
</evidence>
<sequence length="514" mass="55681">MSSTSLSMADRRVVVTGMGITSCLGNTLEDVKKSLHECESGLDFDPEWKELGIKSNVRGRPNLTEDDFKKLIPKADLRFMGTNAKYAYVAMQNAIADSGMKDEEYQENPRVCAILGQGGTSIPDIVETVEAVRGGGRWKNKVGPFRVTRSMGSTVSAVLATAFKVQGMSFSISSACSTGAHCIGTGYEQILLNKADVAFCGAGENVDWDFTSMFDCMGALSTSYNDTPKKASRAFDKNRDGFCIAGGGGVVVLEELEHAKKRGAKIYAELVGYGANSDGYDMVAPSGVGGERCMELAMAEADRHNGEKPVEYINTHGTSTPVGDLAELGAIKRLFDRKGYQPNVGSTKSLSGHALGAAGVHETIYTILMMNNDFMAESANIEELVDEAEGMNILTKRKDGPFTRAMSNSFGFGGTNCALVFDKYQDVTSLYRIAALRAAPVRKVMAHPMITMRGYTDGSESQCFLMNNRFSAAASRFQRVLAGEEVYCLAALEMIEEVGRKKRAFMVISMVMEE</sequence>
<dbReference type="InterPro" id="IPR000794">
    <property type="entry name" value="Beta-ketoacyl_synthase"/>
</dbReference>
<evidence type="ECO:0000256" key="7">
    <source>
        <dbReference type="ARBA" id="ARBA00022679"/>
    </source>
</evidence>
<dbReference type="SMART" id="SM00825">
    <property type="entry name" value="PKS_KS"/>
    <property type="match status" value="1"/>
</dbReference>
<comment type="similarity">
    <text evidence="2 14">Belongs to the thiolase-like superfamily. Beta-ketoacyl-ACP synthases family.</text>
</comment>
<evidence type="ECO:0000256" key="5">
    <source>
        <dbReference type="ARBA" id="ARBA00022475"/>
    </source>
</evidence>
<evidence type="ECO:0000259" key="15">
    <source>
        <dbReference type="PROSITE" id="PS52004"/>
    </source>
</evidence>
<keyword evidence="9" id="KW-1133">Transmembrane helix</keyword>
<evidence type="ECO:0000256" key="3">
    <source>
        <dbReference type="ARBA" id="ARBA00013191"/>
    </source>
</evidence>
<keyword evidence="7 14" id="KW-0808">Transferase</keyword>
<accession>A0ABD3M3X2</accession>
<dbReference type="PROSITE" id="PS52004">
    <property type="entry name" value="KS3_2"/>
    <property type="match status" value="1"/>
</dbReference>
<evidence type="ECO:0000256" key="1">
    <source>
        <dbReference type="ARBA" id="ARBA00004533"/>
    </source>
</evidence>
<reference evidence="16 17" key="1">
    <citation type="submission" date="2024-10" db="EMBL/GenBank/DDBJ databases">
        <title>Updated reference genomes for cyclostephanoid diatoms.</title>
        <authorList>
            <person name="Roberts W.R."/>
            <person name="Alverson A.J."/>
        </authorList>
    </citation>
    <scope>NUCLEOTIDE SEQUENCE [LARGE SCALE GENOMIC DNA]</scope>
    <source>
        <strain evidence="16 17">AJA232-27</strain>
    </source>
</reference>
<keyword evidence="8" id="KW-0812">Transmembrane</keyword>
<dbReference type="Pfam" id="PF02801">
    <property type="entry name" value="Ketoacyl-synt_C"/>
    <property type="match status" value="1"/>
</dbReference>
<comment type="subcellular location">
    <subcellularLocation>
        <location evidence="1">Cell inner membrane</location>
    </subcellularLocation>
</comment>
<dbReference type="PANTHER" id="PTHR11712:SF352">
    <property type="entry name" value="3-OXOACYL-[ACYL-CARRIER-PROTEIN] SYNTHASE"/>
    <property type="match status" value="1"/>
</dbReference>
<dbReference type="CDD" id="cd00834">
    <property type="entry name" value="KAS_I_II"/>
    <property type="match status" value="1"/>
</dbReference>
<evidence type="ECO:0000256" key="4">
    <source>
        <dbReference type="ARBA" id="ARBA00022458"/>
    </source>
</evidence>